<evidence type="ECO:0000313" key="11">
    <source>
        <dbReference type="Proteomes" id="UP000681343"/>
    </source>
</evidence>
<dbReference type="InterPro" id="IPR001269">
    <property type="entry name" value="DUS_fam"/>
</dbReference>
<evidence type="ECO:0000256" key="2">
    <source>
        <dbReference type="ARBA" id="ARBA00022630"/>
    </source>
</evidence>
<keyword evidence="3 6" id="KW-0288">FMN</keyword>
<dbReference type="AlphaFoldDB" id="A0A810PYC6"/>
<dbReference type="PIRSF" id="PIRSF006621">
    <property type="entry name" value="Dus"/>
    <property type="match status" value="1"/>
</dbReference>
<evidence type="ECO:0000256" key="4">
    <source>
        <dbReference type="ARBA" id="ARBA00022694"/>
    </source>
</evidence>
<dbReference type="GO" id="GO:0017150">
    <property type="term" value="F:tRNA dihydrouridine synthase activity"/>
    <property type="evidence" value="ECO:0007669"/>
    <property type="project" value="InterPro"/>
</dbReference>
<keyword evidence="2 6" id="KW-0285">Flavoprotein</keyword>
<accession>A0A810PYC6</accession>
<feature type="binding site" evidence="8">
    <location>
        <position position="65"/>
    </location>
    <ligand>
        <name>FMN</name>
        <dbReference type="ChEBI" id="CHEBI:58210"/>
    </ligand>
</feature>
<sequence>MQEYYAAPMEGLTGWRWRQVHAALFGAADRYYTPFLSPNANFEFQTKELQEIAPENNQDLPVVPQILANRAEYFIWAAKECQSRGYGEVNLNLGCPSGTVTGKNKGAGLLRESDLLRELLDGIFDALPNLKISVKTRIGWDDPAQWPALLDILNDYPIALLIVHPRLRTEFYKGAIHREVFAWTQENTRLPLCYNGDLFTPADVAAAPALPLMLGRGLQHDPSLLRRLRGGERATAAQLQAYHDALCAAYRRDYSGDTPVLHRMRELWSYLSGSFRDTDAFLRAVRKARTLSAYDQAARAFFAQARLSEE</sequence>
<name>A0A810PYC6_9FIRM</name>
<dbReference type="Gene3D" id="3.20.20.70">
    <property type="entry name" value="Aldolase class I"/>
    <property type="match status" value="1"/>
</dbReference>
<comment type="cofactor">
    <cofactor evidence="1 6 8">
        <name>FMN</name>
        <dbReference type="ChEBI" id="CHEBI:58210"/>
    </cofactor>
</comment>
<evidence type="ECO:0000313" key="10">
    <source>
        <dbReference type="EMBL" id="BCK78686.1"/>
    </source>
</evidence>
<evidence type="ECO:0000256" key="8">
    <source>
        <dbReference type="PIRSR" id="PIRSR006621-2"/>
    </source>
</evidence>
<feature type="binding site" evidence="8">
    <location>
        <begin position="215"/>
        <end position="216"/>
    </location>
    <ligand>
        <name>FMN</name>
        <dbReference type="ChEBI" id="CHEBI:58210"/>
    </ligand>
</feature>
<dbReference type="GO" id="GO:0050660">
    <property type="term" value="F:flavin adenine dinucleotide binding"/>
    <property type="evidence" value="ECO:0007669"/>
    <property type="project" value="InterPro"/>
</dbReference>
<evidence type="ECO:0000256" key="3">
    <source>
        <dbReference type="ARBA" id="ARBA00022643"/>
    </source>
</evidence>
<comment type="function">
    <text evidence="6">Catalyzes the synthesis of 5,6-dihydrouridine (D), a modified base found in the D-loop of most tRNAs, via the reduction of the C5-C6 double bond in target uridines.</text>
</comment>
<proteinExistence type="inferred from homology"/>
<evidence type="ECO:0000256" key="7">
    <source>
        <dbReference type="PIRSR" id="PIRSR006621-1"/>
    </source>
</evidence>
<dbReference type="RefSeq" id="WP_212819630.1">
    <property type="nucleotide sequence ID" value="NZ_AP023415.1"/>
</dbReference>
<keyword evidence="5 6" id="KW-0560">Oxidoreductase</keyword>
<keyword evidence="8" id="KW-0547">Nucleotide-binding</keyword>
<dbReference type="PROSITE" id="PS01136">
    <property type="entry name" value="UPF0034"/>
    <property type="match status" value="1"/>
</dbReference>
<dbReference type="PANTHER" id="PTHR11082:SF25">
    <property type="entry name" value="DUS-LIKE FMN-BINDING DOMAIN-CONTAINING PROTEIN"/>
    <property type="match status" value="1"/>
</dbReference>
<protein>
    <recommendedName>
        <fullName evidence="6">tRNA-dihydrouridine synthase</fullName>
        <ecNumber evidence="6">1.3.1.-</ecNumber>
    </recommendedName>
</protein>
<feature type="binding site" evidence="8">
    <location>
        <position position="164"/>
    </location>
    <ligand>
        <name>FMN</name>
        <dbReference type="ChEBI" id="CHEBI:58210"/>
    </ligand>
</feature>
<evidence type="ECO:0000256" key="5">
    <source>
        <dbReference type="ARBA" id="ARBA00023002"/>
    </source>
</evidence>
<dbReference type="Pfam" id="PF01207">
    <property type="entry name" value="Dus"/>
    <property type="match status" value="1"/>
</dbReference>
<dbReference type="EC" id="1.3.1.-" evidence="6"/>
<feature type="binding site" evidence="8">
    <location>
        <position position="135"/>
    </location>
    <ligand>
        <name>FMN</name>
        <dbReference type="ChEBI" id="CHEBI:58210"/>
    </ligand>
</feature>
<dbReference type="EMBL" id="AP023415">
    <property type="protein sequence ID" value="BCK78686.1"/>
    <property type="molecule type" value="Genomic_DNA"/>
</dbReference>
<dbReference type="InterPro" id="IPR018517">
    <property type="entry name" value="tRNA_hU_synthase_CS"/>
</dbReference>
<dbReference type="KEGG" id="vfa:MM35RIKEN_08780"/>
<keyword evidence="4 6" id="KW-0819">tRNA processing</keyword>
<feature type="domain" description="DUS-like FMN-binding" evidence="9">
    <location>
        <begin position="6"/>
        <end position="297"/>
    </location>
</feature>
<keyword evidence="11" id="KW-1185">Reference proteome</keyword>
<dbReference type="InterPro" id="IPR013785">
    <property type="entry name" value="Aldolase_TIM"/>
</dbReference>
<dbReference type="Proteomes" id="UP000681343">
    <property type="component" value="Chromosome"/>
</dbReference>
<reference evidence="10" key="1">
    <citation type="submission" date="2020-09" db="EMBL/GenBank/DDBJ databases">
        <title>New species isolated from human feces.</title>
        <authorList>
            <person name="Kitahara M."/>
            <person name="Shigeno Y."/>
            <person name="Shime M."/>
            <person name="Matsumoto Y."/>
            <person name="Nakamura S."/>
            <person name="Motooka D."/>
            <person name="Fukuoka S."/>
            <person name="Nishikawa H."/>
            <person name="Benno Y."/>
        </authorList>
    </citation>
    <scope>NUCLEOTIDE SEQUENCE</scope>
    <source>
        <strain evidence="10">MM35</strain>
    </source>
</reference>
<dbReference type="InterPro" id="IPR035587">
    <property type="entry name" value="DUS-like_FMN-bd"/>
</dbReference>
<comment type="similarity">
    <text evidence="6">Belongs to the dus family.</text>
</comment>
<organism evidence="10 11">
    <name type="scientific">Vescimonas fastidiosa</name>
    <dbReference type="NCBI Taxonomy" id="2714353"/>
    <lineage>
        <taxon>Bacteria</taxon>
        <taxon>Bacillati</taxon>
        <taxon>Bacillota</taxon>
        <taxon>Clostridia</taxon>
        <taxon>Eubacteriales</taxon>
        <taxon>Oscillospiraceae</taxon>
        <taxon>Vescimonas</taxon>
    </lineage>
</organism>
<dbReference type="CDD" id="cd02801">
    <property type="entry name" value="DUS_like_FMN"/>
    <property type="match status" value="1"/>
</dbReference>
<dbReference type="PANTHER" id="PTHR11082">
    <property type="entry name" value="TRNA-DIHYDROURIDINE SYNTHASE"/>
    <property type="match status" value="1"/>
</dbReference>
<dbReference type="SUPFAM" id="SSF51395">
    <property type="entry name" value="FMN-linked oxidoreductases"/>
    <property type="match status" value="1"/>
</dbReference>
<gene>
    <name evidence="10" type="ORF">MM35RIKEN_08780</name>
</gene>
<evidence type="ECO:0000259" key="9">
    <source>
        <dbReference type="Pfam" id="PF01207"/>
    </source>
</evidence>
<evidence type="ECO:0000256" key="1">
    <source>
        <dbReference type="ARBA" id="ARBA00001917"/>
    </source>
</evidence>
<evidence type="ECO:0000256" key="6">
    <source>
        <dbReference type="PIRNR" id="PIRNR006621"/>
    </source>
</evidence>
<feature type="active site" description="Proton donor" evidence="7">
    <location>
        <position position="95"/>
    </location>
</feature>